<feature type="transmembrane region" description="Helical" evidence="1">
    <location>
        <begin position="6"/>
        <end position="32"/>
    </location>
</feature>
<dbReference type="Proteomes" id="UP001163105">
    <property type="component" value="Unassembled WGS sequence"/>
</dbReference>
<dbReference type="AlphaFoldDB" id="A0AB34FLA3"/>
<organism evidence="2 3">
    <name type="scientific">Purpureocillium lavendulum</name>
    <dbReference type="NCBI Taxonomy" id="1247861"/>
    <lineage>
        <taxon>Eukaryota</taxon>
        <taxon>Fungi</taxon>
        <taxon>Dikarya</taxon>
        <taxon>Ascomycota</taxon>
        <taxon>Pezizomycotina</taxon>
        <taxon>Sordariomycetes</taxon>
        <taxon>Hypocreomycetidae</taxon>
        <taxon>Hypocreales</taxon>
        <taxon>Ophiocordycipitaceae</taxon>
        <taxon>Purpureocillium</taxon>
    </lineage>
</organism>
<accession>A0AB34FLA3</accession>
<evidence type="ECO:0000256" key="1">
    <source>
        <dbReference type="SAM" id="Phobius"/>
    </source>
</evidence>
<feature type="transmembrane region" description="Helical" evidence="1">
    <location>
        <begin position="673"/>
        <end position="697"/>
    </location>
</feature>
<reference evidence="2" key="1">
    <citation type="submission" date="2023-01" db="EMBL/GenBank/DDBJ databases">
        <title>The growth and conidiation of Purpureocillium lavendulum are regulated by nitrogen source and histone H3K14 acetylation.</title>
        <authorList>
            <person name="Tang P."/>
            <person name="Han J."/>
            <person name="Zhang C."/>
            <person name="Tang P."/>
            <person name="Qi F."/>
            <person name="Zhang K."/>
            <person name="Liang L."/>
        </authorList>
    </citation>
    <scope>NUCLEOTIDE SEQUENCE</scope>
    <source>
        <strain evidence="2">YMF1.00683</strain>
    </source>
</reference>
<protein>
    <submittedName>
        <fullName evidence="2">L-galactonate dehydratase</fullName>
    </submittedName>
</protein>
<name>A0AB34FLA3_9HYPO</name>
<keyword evidence="1" id="KW-1133">Transmembrane helix</keyword>
<keyword evidence="1" id="KW-0812">Transmembrane</keyword>
<sequence length="780" mass="85988">MELTSGFVAGIIAAGLMIVKLSAPTAMTFILAVVLRDKETAATWAVRCITIAIPSFAVLVSIASVITPLGLYEQELPDSAKSIPFQYVRDPSTIFAGTSARNGEPFTRECWLDADGTCRGPCPYDEINGNVFFNGTHPDPNATSCPDQRMNATVSNTLRDIYTSGTSRSTTVSNFFDIEWRQLTYKRENVSNSGEAIPAGTFRFLESFILTDSFNLVEGLVVDAKNGGIGFRNHTVPASPNLTSVWSEDLLFIEPTTVCVNQNISIDFNISYTGNSSAATMSAVKLVDHGGFANFNTSKPFDDRNDRNETLNRPDLHSRAYMAAWYSNILLMAVLNITNVLDHTAGTPVNPYIRSRIGRQFDLPLPSGKEASKYQTLGIMQNLGDILGFEFRINRTNDKFKNPWKIDSENFSTPIRLCQDIYAYSPTKLNYTYVSCTAIRGSPRRVDPGNPVMFQDRSSWSSSVYTCASAIRATVKTVDFSHNGSVESIKSLKILDIKEKAYRSEAEMPLWGVEDAYLSLSEIVPIWGILDPAYQGIKNVSTIQQPWLYLPGASLGLWQNGLEPGKSRDNIAAGIAPLAAMNSILGKDLASITGENFFDYFGKSSMSLWLKWRDLSSSADSVPMILKLLWTDVAASAMVGTKGILGRYNTQPDRAADIKVRQVIRRVMYRYPFGIPAFLSALCLLLVLAALLLCLATRRLNFAVMKRRLNQTSLGRALTTVMYRDSSDFTMSSDSWNRSNGARNLDFNLVAGIVLVEEETNDGSKINSAAVPLQLKSSSE</sequence>
<keyword evidence="3" id="KW-1185">Reference proteome</keyword>
<evidence type="ECO:0000313" key="3">
    <source>
        <dbReference type="Proteomes" id="UP001163105"/>
    </source>
</evidence>
<comment type="caution">
    <text evidence="2">The sequence shown here is derived from an EMBL/GenBank/DDBJ whole genome shotgun (WGS) entry which is preliminary data.</text>
</comment>
<evidence type="ECO:0000313" key="2">
    <source>
        <dbReference type="EMBL" id="KAJ6439050.1"/>
    </source>
</evidence>
<feature type="transmembrane region" description="Helical" evidence="1">
    <location>
        <begin position="44"/>
        <end position="72"/>
    </location>
</feature>
<gene>
    <name evidence="2" type="ORF">O9K51_08456</name>
</gene>
<proteinExistence type="predicted"/>
<keyword evidence="1" id="KW-0472">Membrane</keyword>
<dbReference type="EMBL" id="JAQHRD010000007">
    <property type="protein sequence ID" value="KAJ6439050.1"/>
    <property type="molecule type" value="Genomic_DNA"/>
</dbReference>